<dbReference type="Proteomes" id="UP000000844">
    <property type="component" value="Chromosome"/>
</dbReference>
<organism evidence="1 2">
    <name type="scientific">Stackebrandtia nassauensis (strain DSM 44728 / CIP 108903 / NRRL B-16338 / NBRC 102104 / LLR-40K-21)</name>
    <dbReference type="NCBI Taxonomy" id="446470"/>
    <lineage>
        <taxon>Bacteria</taxon>
        <taxon>Bacillati</taxon>
        <taxon>Actinomycetota</taxon>
        <taxon>Actinomycetes</taxon>
        <taxon>Glycomycetales</taxon>
        <taxon>Glycomycetaceae</taxon>
        <taxon>Stackebrandtia</taxon>
    </lineage>
</organism>
<dbReference type="HOGENOM" id="CLU_1915811_0_0_11"/>
<evidence type="ECO:0000313" key="1">
    <source>
        <dbReference type="EMBL" id="ADD44998.1"/>
    </source>
</evidence>
<dbReference type="KEGG" id="sna:Snas_5365"/>
<reference evidence="1 2" key="1">
    <citation type="journal article" date="2009" name="Stand. Genomic Sci.">
        <title>Complete genome sequence of Stackebrandtia nassauensis type strain (LLR-40K-21).</title>
        <authorList>
            <person name="Munk C."/>
            <person name="Lapidus A."/>
            <person name="Copeland A."/>
            <person name="Jando M."/>
            <person name="Mayilraj S."/>
            <person name="Glavina Del Rio T."/>
            <person name="Nolan M."/>
            <person name="Chen F."/>
            <person name="Lucas S."/>
            <person name="Tice H."/>
            <person name="Cheng J.F."/>
            <person name="Han C."/>
            <person name="Detter J.C."/>
            <person name="Bruce D."/>
            <person name="Goodwin L."/>
            <person name="Chain P."/>
            <person name="Pitluck S."/>
            <person name="Goker M."/>
            <person name="Ovchinikova G."/>
            <person name="Pati A."/>
            <person name="Ivanova N."/>
            <person name="Mavromatis K."/>
            <person name="Chen A."/>
            <person name="Palaniappan K."/>
            <person name="Land M."/>
            <person name="Hauser L."/>
            <person name="Chang Y.J."/>
            <person name="Jeffries C.D."/>
            <person name="Bristow J."/>
            <person name="Eisen J.A."/>
            <person name="Markowitz V."/>
            <person name="Hugenholtz P."/>
            <person name="Kyrpides N.C."/>
            <person name="Klenk H.P."/>
        </authorList>
    </citation>
    <scope>NUCLEOTIDE SEQUENCE [LARGE SCALE GENOMIC DNA]</scope>
    <source>
        <strain evidence="2">DSM 44728 / CIP 108903 / NRRL B-16338 / NBRC 102104 / LLR-40K-21</strain>
    </source>
</reference>
<proteinExistence type="predicted"/>
<gene>
    <name evidence="1" type="ordered locus">Snas_5365</name>
</gene>
<sequence>MMASDVTIDVPEILALSKRLRAEAEAFDKAAESIRSEFDVGGIMSPSTQGDMPYGADARNQPASAVMAIHGLAVERARQLIDHSRDSMYRASRLTEAIAMSLRGQDESDAANLAVVTRMLNIPRSAEPGRDG</sequence>
<dbReference type="AlphaFoldDB" id="D3PUX4"/>
<dbReference type="STRING" id="446470.Snas_5365"/>
<evidence type="ECO:0000313" key="2">
    <source>
        <dbReference type="Proteomes" id="UP000000844"/>
    </source>
</evidence>
<name>D3PUX4_STANL</name>
<dbReference type="EMBL" id="CP001778">
    <property type="protein sequence ID" value="ADD44998.1"/>
    <property type="molecule type" value="Genomic_DNA"/>
</dbReference>
<keyword evidence="2" id="KW-1185">Reference proteome</keyword>
<protein>
    <submittedName>
        <fullName evidence="1">Uncharacterized protein</fullName>
    </submittedName>
</protein>
<accession>D3PUX4</accession>